<organism evidence="2 3">
    <name type="scientific">Panicum virgatum</name>
    <name type="common">Blackwell switchgrass</name>
    <dbReference type="NCBI Taxonomy" id="38727"/>
    <lineage>
        <taxon>Eukaryota</taxon>
        <taxon>Viridiplantae</taxon>
        <taxon>Streptophyta</taxon>
        <taxon>Embryophyta</taxon>
        <taxon>Tracheophyta</taxon>
        <taxon>Spermatophyta</taxon>
        <taxon>Magnoliopsida</taxon>
        <taxon>Liliopsida</taxon>
        <taxon>Poales</taxon>
        <taxon>Poaceae</taxon>
        <taxon>PACMAD clade</taxon>
        <taxon>Panicoideae</taxon>
        <taxon>Panicodae</taxon>
        <taxon>Paniceae</taxon>
        <taxon>Panicinae</taxon>
        <taxon>Panicum</taxon>
        <taxon>Panicum sect. Hiantes</taxon>
    </lineage>
</organism>
<proteinExistence type="predicted"/>
<keyword evidence="3" id="KW-1185">Reference proteome</keyword>
<evidence type="ECO:0000313" key="3">
    <source>
        <dbReference type="Proteomes" id="UP000823388"/>
    </source>
</evidence>
<protein>
    <submittedName>
        <fullName evidence="2">Uncharacterized protein</fullName>
    </submittedName>
</protein>
<dbReference type="Proteomes" id="UP000823388">
    <property type="component" value="Chromosome 7N"/>
</dbReference>
<dbReference type="EMBL" id="CM029050">
    <property type="protein sequence ID" value="KAG2568176.1"/>
    <property type="molecule type" value="Genomic_DNA"/>
</dbReference>
<feature type="compositionally biased region" description="Polar residues" evidence="1">
    <location>
        <begin position="80"/>
        <end position="96"/>
    </location>
</feature>
<sequence>MAGPRWRTTAVLPAARHFPPPTEARRRRRCGCPKWVLQRCCTRATPSTRRAARRIQVPPKVGPAAGGAQQVPVPPWPSFRPTTELPSSLDSQNQTSEGERWERWCAGRRAFPWASPPVPGGVRRRCSRPDLALASLLSGGRIRGVGW</sequence>
<accession>A0A8T0QBG1</accession>
<comment type="caution">
    <text evidence="2">The sequence shown here is derived from an EMBL/GenBank/DDBJ whole genome shotgun (WGS) entry which is preliminary data.</text>
</comment>
<gene>
    <name evidence="2" type="ORF">PVAP13_7NG297524</name>
</gene>
<reference evidence="2" key="1">
    <citation type="submission" date="2020-05" db="EMBL/GenBank/DDBJ databases">
        <title>WGS assembly of Panicum virgatum.</title>
        <authorList>
            <person name="Lovell J.T."/>
            <person name="Jenkins J."/>
            <person name="Shu S."/>
            <person name="Juenger T.E."/>
            <person name="Schmutz J."/>
        </authorList>
    </citation>
    <scope>NUCLEOTIDE SEQUENCE</scope>
    <source>
        <strain evidence="2">AP13</strain>
    </source>
</reference>
<name>A0A8T0QBG1_PANVG</name>
<feature type="region of interest" description="Disordered" evidence="1">
    <location>
        <begin position="46"/>
        <end position="99"/>
    </location>
</feature>
<evidence type="ECO:0000256" key="1">
    <source>
        <dbReference type="SAM" id="MobiDB-lite"/>
    </source>
</evidence>
<dbReference type="AlphaFoldDB" id="A0A8T0QBG1"/>
<evidence type="ECO:0000313" key="2">
    <source>
        <dbReference type="EMBL" id="KAG2568176.1"/>
    </source>
</evidence>